<dbReference type="InterPro" id="IPR010982">
    <property type="entry name" value="Lambda_DNA-bd_dom_sf"/>
</dbReference>
<dbReference type="SMART" id="SM00530">
    <property type="entry name" value="HTH_XRE"/>
    <property type="match status" value="1"/>
</dbReference>
<keyword evidence="5" id="KW-1185">Reference proteome</keyword>
<dbReference type="Pfam" id="PF07883">
    <property type="entry name" value="Cupin_2"/>
    <property type="match status" value="1"/>
</dbReference>
<keyword evidence="1" id="KW-0238">DNA-binding</keyword>
<dbReference type="EMBL" id="BAABKI010000025">
    <property type="protein sequence ID" value="GAA5177260.1"/>
    <property type="molecule type" value="Genomic_DNA"/>
</dbReference>
<feature type="region of interest" description="Disordered" evidence="2">
    <location>
        <begin position="1"/>
        <end position="21"/>
    </location>
</feature>
<proteinExistence type="predicted"/>
<dbReference type="CDD" id="cd00093">
    <property type="entry name" value="HTH_XRE"/>
    <property type="match status" value="1"/>
</dbReference>
<feature type="domain" description="HTH cro/C1-type" evidence="3">
    <location>
        <begin position="32"/>
        <end position="86"/>
    </location>
</feature>
<evidence type="ECO:0000256" key="1">
    <source>
        <dbReference type="ARBA" id="ARBA00023125"/>
    </source>
</evidence>
<dbReference type="PANTHER" id="PTHR46797">
    <property type="entry name" value="HTH-TYPE TRANSCRIPTIONAL REGULATOR"/>
    <property type="match status" value="1"/>
</dbReference>
<organism evidence="4 5">
    <name type="scientific">Modicisalibacter zincidurans</name>
    <dbReference type="NCBI Taxonomy" id="1178777"/>
    <lineage>
        <taxon>Bacteria</taxon>
        <taxon>Pseudomonadati</taxon>
        <taxon>Pseudomonadota</taxon>
        <taxon>Gammaproteobacteria</taxon>
        <taxon>Oceanospirillales</taxon>
        <taxon>Halomonadaceae</taxon>
        <taxon>Modicisalibacter</taxon>
    </lineage>
</organism>
<dbReference type="PROSITE" id="PS50943">
    <property type="entry name" value="HTH_CROC1"/>
    <property type="match status" value="1"/>
</dbReference>
<dbReference type="InterPro" id="IPR013096">
    <property type="entry name" value="Cupin_2"/>
</dbReference>
<evidence type="ECO:0000313" key="4">
    <source>
        <dbReference type="EMBL" id="GAA5177260.1"/>
    </source>
</evidence>
<dbReference type="InterPro" id="IPR001387">
    <property type="entry name" value="Cro/C1-type_HTH"/>
</dbReference>
<evidence type="ECO:0000313" key="5">
    <source>
        <dbReference type="Proteomes" id="UP001500074"/>
    </source>
</evidence>
<reference evidence="5" key="1">
    <citation type="journal article" date="2019" name="Int. J. Syst. Evol. Microbiol.">
        <title>The Global Catalogue of Microorganisms (GCM) 10K type strain sequencing project: providing services to taxonomists for standard genome sequencing and annotation.</title>
        <authorList>
            <consortium name="The Broad Institute Genomics Platform"/>
            <consortium name="The Broad Institute Genome Sequencing Center for Infectious Disease"/>
            <person name="Wu L."/>
            <person name="Ma J."/>
        </authorList>
    </citation>
    <scope>NUCLEOTIDE SEQUENCE [LARGE SCALE GENOMIC DNA]</scope>
    <source>
        <strain evidence="5">JCM 18472</strain>
    </source>
</reference>
<evidence type="ECO:0000256" key="2">
    <source>
        <dbReference type="SAM" id="MobiDB-lite"/>
    </source>
</evidence>
<dbReference type="InterPro" id="IPR011051">
    <property type="entry name" value="RmlC_Cupin_sf"/>
</dbReference>
<sequence>MKTIAPAGKLPARSHKAHKEPLAMSDDVGPRLRSLRTLRGISQRELAKRCGVTHSSLSLIEQGKVSPSVSSLKKILDAIPISVGDFFTLDLESRDQVFYSADELTDIGSGEVIYKLVGANHQTRGLSFMIETYPAGADTGREMITHRGEEAGVVLEGEIEITIGIDTRVLGPGEAYYFNTQLPHRFRNPGSTPCRLVSCCTPARTF</sequence>
<name>A0ABP9RHW8_9GAMM</name>
<dbReference type="SUPFAM" id="SSF51182">
    <property type="entry name" value="RmlC-like cupins"/>
    <property type="match status" value="1"/>
</dbReference>
<dbReference type="Pfam" id="PF01381">
    <property type="entry name" value="HTH_3"/>
    <property type="match status" value="1"/>
</dbReference>
<dbReference type="InterPro" id="IPR050807">
    <property type="entry name" value="TransReg_Diox_bact_type"/>
</dbReference>
<dbReference type="Proteomes" id="UP001500074">
    <property type="component" value="Unassembled WGS sequence"/>
</dbReference>
<dbReference type="CDD" id="cd02209">
    <property type="entry name" value="cupin_XRE_C"/>
    <property type="match status" value="1"/>
</dbReference>
<protein>
    <submittedName>
        <fullName evidence="4">Cupin domain-containing protein</fullName>
    </submittedName>
</protein>
<dbReference type="PANTHER" id="PTHR46797:SF11">
    <property type="entry name" value="HTH-TYPE TRANSCRIPTIONAL REGULATOR PUUR"/>
    <property type="match status" value="1"/>
</dbReference>
<dbReference type="Gene3D" id="2.60.120.10">
    <property type="entry name" value="Jelly Rolls"/>
    <property type="match status" value="1"/>
</dbReference>
<dbReference type="Gene3D" id="1.10.260.40">
    <property type="entry name" value="lambda repressor-like DNA-binding domains"/>
    <property type="match status" value="1"/>
</dbReference>
<gene>
    <name evidence="4" type="ORF">GCM10023342_24860</name>
</gene>
<dbReference type="SUPFAM" id="SSF47413">
    <property type="entry name" value="lambda repressor-like DNA-binding domains"/>
    <property type="match status" value="1"/>
</dbReference>
<evidence type="ECO:0000259" key="3">
    <source>
        <dbReference type="PROSITE" id="PS50943"/>
    </source>
</evidence>
<dbReference type="InterPro" id="IPR014710">
    <property type="entry name" value="RmlC-like_jellyroll"/>
</dbReference>
<accession>A0ABP9RHW8</accession>
<comment type="caution">
    <text evidence="4">The sequence shown here is derived from an EMBL/GenBank/DDBJ whole genome shotgun (WGS) entry which is preliminary data.</text>
</comment>